<dbReference type="EMBL" id="BKCJ011070507">
    <property type="protein sequence ID" value="GFC79436.1"/>
    <property type="molecule type" value="Genomic_DNA"/>
</dbReference>
<comment type="caution">
    <text evidence="1">The sequence shown here is derived from an EMBL/GenBank/DDBJ whole genome shotgun (WGS) entry which is preliminary data.</text>
</comment>
<reference evidence="1" key="1">
    <citation type="journal article" date="2019" name="Sci. Rep.">
        <title>Draft genome of Tanacetum cinerariifolium, the natural source of mosquito coil.</title>
        <authorList>
            <person name="Yamashiro T."/>
            <person name="Shiraishi A."/>
            <person name="Satake H."/>
            <person name="Nakayama K."/>
        </authorList>
    </citation>
    <scope>NUCLEOTIDE SEQUENCE</scope>
</reference>
<evidence type="ECO:0000313" key="1">
    <source>
        <dbReference type="EMBL" id="GFC79436.1"/>
    </source>
</evidence>
<gene>
    <name evidence="1" type="ORF">Tci_851406</name>
</gene>
<dbReference type="AlphaFoldDB" id="A0A699R1T5"/>
<organism evidence="1">
    <name type="scientific">Tanacetum cinerariifolium</name>
    <name type="common">Dalmatian daisy</name>
    <name type="synonym">Chrysanthemum cinerariifolium</name>
    <dbReference type="NCBI Taxonomy" id="118510"/>
    <lineage>
        <taxon>Eukaryota</taxon>
        <taxon>Viridiplantae</taxon>
        <taxon>Streptophyta</taxon>
        <taxon>Embryophyta</taxon>
        <taxon>Tracheophyta</taxon>
        <taxon>Spermatophyta</taxon>
        <taxon>Magnoliopsida</taxon>
        <taxon>eudicotyledons</taxon>
        <taxon>Gunneridae</taxon>
        <taxon>Pentapetalae</taxon>
        <taxon>asterids</taxon>
        <taxon>campanulids</taxon>
        <taxon>Asterales</taxon>
        <taxon>Asteraceae</taxon>
        <taxon>Asteroideae</taxon>
        <taxon>Anthemideae</taxon>
        <taxon>Anthemidinae</taxon>
        <taxon>Tanacetum</taxon>
    </lineage>
</organism>
<protein>
    <submittedName>
        <fullName evidence="1">Uncharacterized protein</fullName>
    </submittedName>
</protein>
<name>A0A699R1T5_TANCI</name>
<feature type="non-terminal residue" evidence="1">
    <location>
        <position position="1"/>
    </location>
</feature>
<accession>A0A699R1T5</accession>
<sequence length="91" mass="10311">VSKIPSFWTEPIDTVLELQGRLLELSRSGIPLVEPEEDPTSPQETLQENLGRLVRPQDAFLSPCLPLSWRIFVPKRSNILSSSTLEPLNMR</sequence>
<proteinExistence type="predicted"/>